<gene>
    <name evidence="2" type="ORF">COX35_02495</name>
</gene>
<sequence length="621" mass="71781">MNLLLNTKSNTRRLAFLLIAVFFLLIVFSNIYLEKTNLFLGVDGNWKYSIKSLPLQNQVLGKDVFFPYGPLAPYLFPSPVVSQSFFLMLLPELFKLLLFALIFYLIYKFTRFNLKSLLFLIPLSLFLNGGFFTTYTDLVIQIILLLLLLNINKGSIELNNKNAIILAVFSSVLLLFKFSLGLVSVGTIFLLLIFNLWNSKKELIRKLSIFSVSFIIFTLLTFYLTAHTINIFPYIMNSLAISKLYKEFMAINLQSPSDYMINLFLVLGLALNFIILKPKNYFPYIFLSYTAILYGWVRNDGHILSTNVFILASLVAFVNSTPQKLPFFGKLKEKQAYNVGLFFAGIFLVISYLHFLDYKIDLLKPNLEFNFFKKPLWHTSKGFKETEDDLVALNSSIPLSIEESVQEHNNCLLVIPDKSSIPLALNKCQIHLAYLQLYSNYPDNSDELNIDRVRKIYPNIKILFHDGAIDNRIYLSETPLFMLSIYKNFEIEKFESGFLLLKPKNEKWQDIECSKNEKNKSNLLKAQVKYSLYKKIKSLVYKDPELCVEYTDPSTGQKIEKRTFRTQLKRGIATEPFLLNINDLFNYFEKEKKKSLAELNLKKCGTGKSVAVENIGYFSCY</sequence>
<evidence type="ECO:0000313" key="3">
    <source>
        <dbReference type="Proteomes" id="UP000229952"/>
    </source>
</evidence>
<proteinExistence type="predicted"/>
<feature type="transmembrane region" description="Helical" evidence="1">
    <location>
        <begin position="281"/>
        <end position="297"/>
    </location>
</feature>
<feature type="transmembrane region" description="Helical" evidence="1">
    <location>
        <begin position="119"/>
        <end position="144"/>
    </location>
</feature>
<dbReference type="EMBL" id="PCRQ01000068">
    <property type="protein sequence ID" value="PIP24119.1"/>
    <property type="molecule type" value="Genomic_DNA"/>
</dbReference>
<evidence type="ECO:0000256" key="1">
    <source>
        <dbReference type="SAM" id="Phobius"/>
    </source>
</evidence>
<feature type="transmembrane region" description="Helical" evidence="1">
    <location>
        <begin position="209"/>
        <end position="235"/>
    </location>
</feature>
<feature type="transmembrane region" description="Helical" evidence="1">
    <location>
        <begin position="339"/>
        <end position="356"/>
    </location>
</feature>
<reference evidence="2 3" key="1">
    <citation type="submission" date="2017-09" db="EMBL/GenBank/DDBJ databases">
        <title>Depth-based differentiation of microbial function through sediment-hosted aquifers and enrichment of novel symbionts in the deep terrestrial subsurface.</title>
        <authorList>
            <person name="Probst A.J."/>
            <person name="Ladd B."/>
            <person name="Jarett J.K."/>
            <person name="Geller-Mcgrath D.E."/>
            <person name="Sieber C.M."/>
            <person name="Emerson J.B."/>
            <person name="Anantharaman K."/>
            <person name="Thomas B.C."/>
            <person name="Malmstrom R."/>
            <person name="Stieglmeier M."/>
            <person name="Klingl A."/>
            <person name="Woyke T."/>
            <person name="Ryan C.M."/>
            <person name="Banfield J.F."/>
        </authorList>
    </citation>
    <scope>NUCLEOTIDE SEQUENCE [LARGE SCALE GENOMIC DNA]</scope>
    <source>
        <strain evidence="2">CG23_combo_of_CG06-09_8_20_14_all_37_18</strain>
    </source>
</reference>
<keyword evidence="1" id="KW-0812">Transmembrane</keyword>
<evidence type="ECO:0000313" key="2">
    <source>
        <dbReference type="EMBL" id="PIP24119.1"/>
    </source>
</evidence>
<keyword evidence="1" id="KW-1133">Transmembrane helix</keyword>
<evidence type="ECO:0008006" key="4">
    <source>
        <dbReference type="Google" id="ProtNLM"/>
    </source>
</evidence>
<feature type="transmembrane region" description="Helical" evidence="1">
    <location>
        <begin position="14"/>
        <end position="33"/>
    </location>
</feature>
<dbReference type="AlphaFoldDB" id="A0A2G9YY64"/>
<keyword evidence="1" id="KW-0472">Membrane</keyword>
<dbReference type="Proteomes" id="UP000229952">
    <property type="component" value="Unassembled WGS sequence"/>
</dbReference>
<name>A0A2G9YY64_9BACT</name>
<accession>A0A2G9YY64</accession>
<protein>
    <recommendedName>
        <fullName evidence="4">Glycosyltransferase RgtA/B/C/D-like domain-containing protein</fullName>
    </recommendedName>
</protein>
<feature type="transmembrane region" description="Helical" evidence="1">
    <location>
        <begin position="259"/>
        <end position="276"/>
    </location>
</feature>
<feature type="transmembrane region" description="Helical" evidence="1">
    <location>
        <begin position="303"/>
        <end position="319"/>
    </location>
</feature>
<feature type="transmembrane region" description="Helical" evidence="1">
    <location>
        <begin position="85"/>
        <end position="107"/>
    </location>
</feature>
<comment type="caution">
    <text evidence="2">The sequence shown here is derived from an EMBL/GenBank/DDBJ whole genome shotgun (WGS) entry which is preliminary data.</text>
</comment>
<feature type="transmembrane region" description="Helical" evidence="1">
    <location>
        <begin position="164"/>
        <end position="197"/>
    </location>
</feature>
<organism evidence="2 3">
    <name type="scientific">Candidatus Nealsonbacteria bacterium CG23_combo_of_CG06-09_8_20_14_all_37_18</name>
    <dbReference type="NCBI Taxonomy" id="1974720"/>
    <lineage>
        <taxon>Bacteria</taxon>
        <taxon>Candidatus Nealsoniibacteriota</taxon>
    </lineage>
</organism>